<reference evidence="4 5" key="1">
    <citation type="journal article" date="2019" name="Nat. Plants">
        <title>Genome sequencing of Musa balbisiana reveals subgenome evolution and function divergence in polyploid bananas.</title>
        <authorList>
            <person name="Yao X."/>
        </authorList>
    </citation>
    <scope>NUCLEOTIDE SEQUENCE [LARGE SCALE GENOMIC DNA]</scope>
    <source>
        <strain evidence="5">cv. DH-PKW</strain>
        <tissue evidence="4">Leaves</tissue>
    </source>
</reference>
<gene>
    <name evidence="4" type="ORF">C4D60_Mb07t10210</name>
</gene>
<dbReference type="InterPro" id="IPR042526">
    <property type="entry name" value="Atg5_HR"/>
</dbReference>
<dbReference type="PANTHER" id="PTHR13040">
    <property type="entry name" value="AUTOPHAGY PROTEIN 5"/>
    <property type="match status" value="1"/>
</dbReference>
<dbReference type="Gene3D" id="3.10.20.620">
    <property type="match status" value="1"/>
</dbReference>
<dbReference type="GO" id="GO:0044233">
    <property type="term" value="C:mitochondria-associated endoplasmic reticulum membrane contact site"/>
    <property type="evidence" value="ECO:0007669"/>
    <property type="project" value="TreeGrafter"/>
</dbReference>
<dbReference type="Gene3D" id="3.10.20.90">
    <property type="entry name" value="Phosphatidylinositol 3-kinase Catalytic Subunit, Chain A, domain 1"/>
    <property type="match status" value="1"/>
</dbReference>
<comment type="subcellular location">
    <subcellularLocation>
        <location evidence="1">Cytoplasm</location>
    </subcellularLocation>
</comment>
<dbReference type="InterPro" id="IPR042527">
    <property type="entry name" value="Atg5_UblA_dom_sf"/>
</dbReference>
<dbReference type="FunFam" id="3.10.20.620:FF:000002">
    <property type="entry name" value="Autophagy protein 5"/>
    <property type="match status" value="1"/>
</dbReference>
<dbReference type="GO" id="GO:0034274">
    <property type="term" value="C:Atg12-Atg5-Atg16 complex"/>
    <property type="evidence" value="ECO:0007669"/>
    <property type="project" value="TreeGrafter"/>
</dbReference>
<accession>A0A4S8JE99</accession>
<proteinExistence type="inferred from homology"/>
<keyword evidence="5" id="KW-1185">Reference proteome</keyword>
<evidence type="ECO:0000259" key="3">
    <source>
        <dbReference type="Pfam" id="PF20638"/>
    </source>
</evidence>
<protein>
    <recommendedName>
        <fullName evidence="1">Autophagy protein 5</fullName>
    </recommendedName>
</protein>
<dbReference type="STRING" id="52838.A0A4S8JE99"/>
<dbReference type="GO" id="GO:0005776">
    <property type="term" value="C:autophagosome"/>
    <property type="evidence" value="ECO:0007669"/>
    <property type="project" value="TreeGrafter"/>
</dbReference>
<keyword evidence="1" id="KW-0963">Cytoplasm</keyword>
<dbReference type="Proteomes" id="UP000317650">
    <property type="component" value="Chromosome 7"/>
</dbReference>
<sequence>MEVFSEEAAKYVWGGAIPLQIRLHESEVTTLPPPPPALVLGSRIGYLPLLVPLIKPYFSSTLPPGEDTVWFDYNGLPLKWYVPIGVLFDLLSAEPERPWNLTAAYVINGNCKNIMNMAQADQFDLWQSLVKGRIPVRLYIRNVGESLEDLEDAPIIDSWDRISYINRAVEIHKEGGNYMTLKHAMRTLLPEIFGDEDPDNRYELREEGSHEAGSSFGDPETISMTRNDLVEETSFGSQRSSEANLIRIQGIEPDLNIPFSWVVNNLKNPDYFLHLCVFLRTSSCQAKAT</sequence>
<dbReference type="GO" id="GO:0034727">
    <property type="term" value="P:piecemeal microautophagy of the nucleus"/>
    <property type="evidence" value="ECO:0007669"/>
    <property type="project" value="TreeGrafter"/>
</dbReference>
<dbReference type="InterPro" id="IPR007239">
    <property type="entry name" value="Atg5"/>
</dbReference>
<comment type="subunit">
    <text evidence="1">Conjugated with ATG12.</text>
</comment>
<dbReference type="GO" id="GO:0000422">
    <property type="term" value="P:autophagy of mitochondrion"/>
    <property type="evidence" value="ECO:0007669"/>
    <property type="project" value="TreeGrafter"/>
</dbReference>
<organism evidence="4 5">
    <name type="scientific">Musa balbisiana</name>
    <name type="common">Banana</name>
    <dbReference type="NCBI Taxonomy" id="52838"/>
    <lineage>
        <taxon>Eukaryota</taxon>
        <taxon>Viridiplantae</taxon>
        <taxon>Streptophyta</taxon>
        <taxon>Embryophyta</taxon>
        <taxon>Tracheophyta</taxon>
        <taxon>Spermatophyta</taxon>
        <taxon>Magnoliopsida</taxon>
        <taxon>Liliopsida</taxon>
        <taxon>Zingiberales</taxon>
        <taxon>Musaceae</taxon>
        <taxon>Musa</taxon>
    </lineage>
</organism>
<keyword evidence="1" id="KW-0072">Autophagy</keyword>
<keyword evidence="1" id="KW-0832">Ubl conjugation</keyword>
<comment type="function">
    <text evidence="1">Required for autophagy.</text>
</comment>
<dbReference type="GO" id="GO:0006995">
    <property type="term" value="P:cellular response to nitrogen starvation"/>
    <property type="evidence" value="ECO:0007669"/>
    <property type="project" value="TreeGrafter"/>
</dbReference>
<keyword evidence="1" id="KW-0813">Transport</keyword>
<feature type="domain" description="Autophagy protein ATG5 UblA" evidence="3">
    <location>
        <begin position="12"/>
        <end position="103"/>
    </location>
</feature>
<feature type="domain" description="Autophagy protein ATG5 UblB" evidence="2">
    <location>
        <begin position="133"/>
        <end position="277"/>
    </location>
</feature>
<dbReference type="GO" id="GO:0061908">
    <property type="term" value="C:phagophore"/>
    <property type="evidence" value="ECO:0007669"/>
    <property type="project" value="TreeGrafter"/>
</dbReference>
<evidence type="ECO:0000259" key="2">
    <source>
        <dbReference type="Pfam" id="PF04106"/>
    </source>
</evidence>
<name>A0A4S8JE99_MUSBA</name>
<dbReference type="InterPro" id="IPR048939">
    <property type="entry name" value="ATG5_UblA"/>
</dbReference>
<dbReference type="GO" id="GO:0034045">
    <property type="term" value="C:phagophore assembly site membrane"/>
    <property type="evidence" value="ECO:0007669"/>
    <property type="project" value="TreeGrafter"/>
</dbReference>
<keyword evidence="1" id="KW-1017">Isopeptide bond</keyword>
<dbReference type="Gene3D" id="1.10.246.190">
    <property type="entry name" value="Autophagy protein Apg5, helix rich domain"/>
    <property type="match status" value="1"/>
</dbReference>
<comment type="caution">
    <text evidence="4">The sequence shown here is derived from an EMBL/GenBank/DDBJ whole genome shotgun (WGS) entry which is preliminary data.</text>
</comment>
<dbReference type="Pfam" id="PF20638">
    <property type="entry name" value="ATG5_UblA"/>
    <property type="match status" value="1"/>
</dbReference>
<dbReference type="Pfam" id="PF04106">
    <property type="entry name" value="ATG5_UblB"/>
    <property type="match status" value="1"/>
</dbReference>
<comment type="similarity">
    <text evidence="1">Belongs to the ATG5 family.</text>
</comment>
<dbReference type="EMBL" id="PYDT01000005">
    <property type="protein sequence ID" value="THU60207.1"/>
    <property type="molecule type" value="Genomic_DNA"/>
</dbReference>
<evidence type="ECO:0000313" key="4">
    <source>
        <dbReference type="EMBL" id="THU60207.1"/>
    </source>
</evidence>
<dbReference type="GO" id="GO:0019776">
    <property type="term" value="F:Atg8-family ligase activity"/>
    <property type="evidence" value="ECO:0007669"/>
    <property type="project" value="TreeGrafter"/>
</dbReference>
<dbReference type="PANTHER" id="PTHR13040:SF2">
    <property type="entry name" value="AUTOPHAGY PROTEIN 5"/>
    <property type="match status" value="1"/>
</dbReference>
<dbReference type="AlphaFoldDB" id="A0A4S8JE99"/>
<evidence type="ECO:0000313" key="5">
    <source>
        <dbReference type="Proteomes" id="UP000317650"/>
    </source>
</evidence>
<dbReference type="InterPro" id="IPR048318">
    <property type="entry name" value="ATG5_UblB"/>
</dbReference>
<evidence type="ECO:0000256" key="1">
    <source>
        <dbReference type="RuleBase" id="RU361202"/>
    </source>
</evidence>